<dbReference type="SUPFAM" id="SSF56349">
    <property type="entry name" value="DNA breaking-rejoining enzymes"/>
    <property type="match status" value="1"/>
</dbReference>
<gene>
    <name evidence="3" type="ORF">DDV96_14865</name>
</gene>
<dbReference type="Gene3D" id="1.10.443.10">
    <property type="entry name" value="Intergrase catalytic core"/>
    <property type="match status" value="1"/>
</dbReference>
<dbReference type="InterPro" id="IPR011010">
    <property type="entry name" value="DNA_brk_join_enz"/>
</dbReference>
<dbReference type="InterPro" id="IPR002104">
    <property type="entry name" value="Integrase_catalytic"/>
</dbReference>
<sequence length="179" mass="20659">MTGANHIDYDRASNIGRRLIKTGENKNFGLLVISSINLGLRISDLLPLSFDQLKCDKFEIIEKKTGKKRQLKVNDHIRDALTFYEDDLTYKMGGSAFTSQKGSTFSPQQVNRLLKKYLKGNFSSHSLRKSFGRRVWENDNQSERALIYLSQIYNHASAQVTRTYLGIQQEELDDIYMRL</sequence>
<dbReference type="Proteomes" id="UP000245962">
    <property type="component" value="Unassembled WGS sequence"/>
</dbReference>
<protein>
    <submittedName>
        <fullName evidence="3">Site-specific integrase</fullName>
    </submittedName>
</protein>
<dbReference type="GO" id="GO:0006310">
    <property type="term" value="P:DNA recombination"/>
    <property type="evidence" value="ECO:0007669"/>
    <property type="project" value="UniProtKB-KW"/>
</dbReference>
<dbReference type="EMBL" id="QEHR01000014">
    <property type="protein sequence ID" value="PVW12394.1"/>
    <property type="molecule type" value="Genomic_DNA"/>
</dbReference>
<keyword evidence="1" id="KW-0233">DNA recombination</keyword>
<comment type="caution">
    <text evidence="3">The sequence shown here is derived from an EMBL/GenBank/DDBJ whole genome shotgun (WGS) entry which is preliminary data.</text>
</comment>
<dbReference type="GO" id="GO:0015074">
    <property type="term" value="P:DNA integration"/>
    <property type="evidence" value="ECO:0007669"/>
    <property type="project" value="InterPro"/>
</dbReference>
<dbReference type="RefSeq" id="WP_116695569.1">
    <property type="nucleotide sequence ID" value="NZ_QEHR01000014.1"/>
</dbReference>
<dbReference type="AlphaFoldDB" id="A0A2U0HU61"/>
<evidence type="ECO:0000313" key="4">
    <source>
        <dbReference type="Proteomes" id="UP000245962"/>
    </source>
</evidence>
<dbReference type="GO" id="GO:0003677">
    <property type="term" value="F:DNA binding"/>
    <property type="evidence" value="ECO:0007669"/>
    <property type="project" value="InterPro"/>
</dbReference>
<name>A0A2U0HU61_9FLAO</name>
<dbReference type="InterPro" id="IPR013762">
    <property type="entry name" value="Integrase-like_cat_sf"/>
</dbReference>
<proteinExistence type="predicted"/>
<evidence type="ECO:0000313" key="3">
    <source>
        <dbReference type="EMBL" id="PVW12394.1"/>
    </source>
</evidence>
<accession>A0A2U0HU61</accession>
<organism evidence="3 4">
    <name type="scientific">Marixanthomonas spongiae</name>
    <dbReference type="NCBI Taxonomy" id="2174845"/>
    <lineage>
        <taxon>Bacteria</taxon>
        <taxon>Pseudomonadati</taxon>
        <taxon>Bacteroidota</taxon>
        <taxon>Flavobacteriia</taxon>
        <taxon>Flavobacteriales</taxon>
        <taxon>Flavobacteriaceae</taxon>
        <taxon>Marixanthomonas</taxon>
    </lineage>
</organism>
<keyword evidence="4" id="KW-1185">Reference proteome</keyword>
<evidence type="ECO:0000259" key="2">
    <source>
        <dbReference type="PROSITE" id="PS51898"/>
    </source>
</evidence>
<dbReference type="Pfam" id="PF00589">
    <property type="entry name" value="Phage_integrase"/>
    <property type="match status" value="1"/>
</dbReference>
<feature type="domain" description="Tyr recombinase" evidence="2">
    <location>
        <begin position="1"/>
        <end position="177"/>
    </location>
</feature>
<evidence type="ECO:0000256" key="1">
    <source>
        <dbReference type="ARBA" id="ARBA00023172"/>
    </source>
</evidence>
<dbReference type="OrthoDB" id="9788852at2"/>
<reference evidence="3 4" key="1">
    <citation type="submission" date="2018-04" db="EMBL/GenBank/DDBJ databases">
        <title>Marixanthomonas spongiae HN-E44 sp. nov., isolated from a marine sponge.</title>
        <authorList>
            <person name="Luo L."/>
            <person name="Zhuang L."/>
        </authorList>
    </citation>
    <scope>NUCLEOTIDE SEQUENCE [LARGE SCALE GENOMIC DNA]</scope>
    <source>
        <strain evidence="3 4">HN-E44</strain>
    </source>
</reference>
<dbReference type="PROSITE" id="PS51898">
    <property type="entry name" value="TYR_RECOMBINASE"/>
    <property type="match status" value="1"/>
</dbReference>